<protein>
    <submittedName>
        <fullName evidence="1">Branched-chain amino acid transport system substrate-binding protein</fullName>
    </submittedName>
</protein>
<name>A0ABS4DU04_9HYPH</name>
<proteinExistence type="predicted"/>
<evidence type="ECO:0000313" key="1">
    <source>
        <dbReference type="EMBL" id="MBP1849180.1"/>
    </source>
</evidence>
<keyword evidence="2" id="KW-1185">Reference proteome</keyword>
<accession>A0ABS4DU04</accession>
<dbReference type="InterPro" id="IPR000709">
    <property type="entry name" value="Leu_Ile_Val-bd"/>
</dbReference>
<dbReference type="EMBL" id="JAGGJU010000001">
    <property type="protein sequence ID" value="MBP1849180.1"/>
    <property type="molecule type" value="Genomic_DNA"/>
</dbReference>
<dbReference type="Proteomes" id="UP000759443">
    <property type="component" value="Unassembled WGS sequence"/>
</dbReference>
<sequence>MDSLGQRDTIRISLLYSSTGAYAALGREAIDGAMAAIAEVNSDPALPFRFEPVIADPGGSAERYAALAEEAIMRNQCRHVVGTITSWSRKEVLPIVERSGALLWYAFPHEGYEASDHALYLGACPNQHLIPLLDYVFPRFGGRPFVVGSNYIWGWEIGRIARELTDAAGGTVLSERYVPLGSVEVEHLIEEIRARKPDFVLSNLVGSSAAAFLKAYAALGRADSEFLPARRPVVSCNATETDLQDLGDAAEGHITTSIYFDRLDTPENHAFKARLADRFGARKLSSPFVSAHMAVSILANAVAEAGTDDPKAIRQLVTARRYDTPLGPLSIDPKTHHAALRSHLGRSNQAGEFEVIDSSPSPIMADPYLVHAQMQVSLAEPASSERHLPAAKSLKVIQ</sequence>
<reference evidence="1 2" key="1">
    <citation type="submission" date="2021-03" db="EMBL/GenBank/DDBJ databases">
        <title>Genomic Encyclopedia of Type Strains, Phase IV (KMG-IV): sequencing the most valuable type-strain genomes for metagenomic binning, comparative biology and taxonomic classification.</title>
        <authorList>
            <person name="Goeker M."/>
        </authorList>
    </citation>
    <scope>NUCLEOTIDE SEQUENCE [LARGE SCALE GENOMIC DNA]</scope>
    <source>
        <strain evidence="1 2">DSM 21600</strain>
    </source>
</reference>
<dbReference type="InterPro" id="IPR028082">
    <property type="entry name" value="Peripla_BP_I"/>
</dbReference>
<dbReference type="PRINTS" id="PR00337">
    <property type="entry name" value="LEUILEVALBP"/>
</dbReference>
<dbReference type="Gene3D" id="3.40.50.2300">
    <property type="match status" value="2"/>
</dbReference>
<gene>
    <name evidence="1" type="ORF">J2Z17_000597</name>
</gene>
<dbReference type="Pfam" id="PF13433">
    <property type="entry name" value="Peripla_BP_5"/>
    <property type="match status" value="1"/>
</dbReference>
<organism evidence="1 2">
    <name type="scientific">Rhizobium halophytocola</name>
    <dbReference type="NCBI Taxonomy" id="735519"/>
    <lineage>
        <taxon>Bacteria</taxon>
        <taxon>Pseudomonadati</taxon>
        <taxon>Pseudomonadota</taxon>
        <taxon>Alphaproteobacteria</taxon>
        <taxon>Hyphomicrobiales</taxon>
        <taxon>Rhizobiaceae</taxon>
        <taxon>Rhizobium/Agrobacterium group</taxon>
        <taxon>Rhizobium</taxon>
    </lineage>
</organism>
<evidence type="ECO:0000313" key="2">
    <source>
        <dbReference type="Proteomes" id="UP000759443"/>
    </source>
</evidence>
<dbReference type="PANTHER" id="PTHR47628">
    <property type="match status" value="1"/>
</dbReference>
<dbReference type="SUPFAM" id="SSF53822">
    <property type="entry name" value="Periplasmic binding protein-like I"/>
    <property type="match status" value="1"/>
</dbReference>
<dbReference type="PANTHER" id="PTHR47628:SF1">
    <property type="entry name" value="ALIPHATIC AMIDASE EXPRESSION-REGULATING PROTEIN"/>
    <property type="match status" value="1"/>
</dbReference>
<comment type="caution">
    <text evidence="1">The sequence shown here is derived from an EMBL/GenBank/DDBJ whole genome shotgun (WGS) entry which is preliminary data.</text>
</comment>